<name>A0AA48LXM5_9ZZZZ</name>
<dbReference type="AlphaFoldDB" id="A0AA48LXM5"/>
<protein>
    <submittedName>
        <fullName evidence="2">Uncharacterized protein</fullName>
    </submittedName>
</protein>
<evidence type="ECO:0000313" key="2">
    <source>
        <dbReference type="EMBL" id="CAJ0855433.1"/>
    </source>
</evidence>
<proteinExistence type="predicted"/>
<dbReference type="EMBL" id="OY288114">
    <property type="protein sequence ID" value="CAJ0855433.1"/>
    <property type="molecule type" value="Genomic_DNA"/>
</dbReference>
<feature type="region of interest" description="Disordered" evidence="1">
    <location>
        <begin position="54"/>
        <end position="83"/>
    </location>
</feature>
<reference evidence="2" key="1">
    <citation type="submission" date="2023-07" db="EMBL/GenBank/DDBJ databases">
        <authorList>
            <person name="Pelsma A.J. K."/>
        </authorList>
    </citation>
    <scope>NUCLEOTIDE SEQUENCE</scope>
</reference>
<feature type="region of interest" description="Disordered" evidence="1">
    <location>
        <begin position="136"/>
        <end position="157"/>
    </location>
</feature>
<organism evidence="2">
    <name type="scientific">freshwater sediment metagenome</name>
    <dbReference type="NCBI Taxonomy" id="556182"/>
    <lineage>
        <taxon>unclassified sequences</taxon>
        <taxon>metagenomes</taxon>
        <taxon>ecological metagenomes</taxon>
    </lineage>
</organism>
<accession>A0AA48LXM5</accession>
<gene>
    <name evidence="2" type="ORF">AMST5_00833</name>
</gene>
<sequence>MRAQSGARVPVACAAFIAHAGGDGSQRGSEPGSKQWGDCVTQPISQAFRQPAVNHRPFRKGYGTAGVSARRQSVQADGRSYDARPVRLRRQRLKLHPNLRQSSEARLPGLIREVAFGGLFKRPSWRLPWRTQITGSARGKRRRSAISGCTGEDQESGDHSDCALHHLAVPCYRASLHSRATDKPPDTEREAVFALKRGAIEFALGQLDLPLHQAQGVGVENMRNATSCAGIIIRPRVGLQVQKTICTRR</sequence>
<evidence type="ECO:0000256" key="1">
    <source>
        <dbReference type="SAM" id="MobiDB-lite"/>
    </source>
</evidence>